<protein>
    <submittedName>
        <fullName evidence="2">Uncharacterized protein</fullName>
    </submittedName>
</protein>
<comment type="caution">
    <text evidence="2">The sequence shown here is derived from an EMBL/GenBank/DDBJ whole genome shotgun (WGS) entry which is preliminary data.</text>
</comment>
<feature type="region of interest" description="Disordered" evidence="1">
    <location>
        <begin position="28"/>
        <end position="72"/>
    </location>
</feature>
<feature type="compositionally biased region" description="Low complexity" evidence="1">
    <location>
        <begin position="45"/>
        <end position="56"/>
    </location>
</feature>
<dbReference type="EMBL" id="CAJNNW010001129">
    <property type="protein sequence ID" value="CAE8634686.1"/>
    <property type="molecule type" value="Genomic_DNA"/>
</dbReference>
<accession>A0A813HA31</accession>
<proteinExistence type="predicted"/>
<sequence length="119" mass="12439">CPHNSTSCPTNCFTGACSCWAGRHQLRQPRTTAKDSSSRARAHRAGQGARRAGAGRLLRTKRSGAEASGSWQPLGERLSALGQLLLGGGGLPAGSGLASYLAQLRRQAEEVLVRTAAIE</sequence>
<organism evidence="2 3">
    <name type="scientific">Polarella glacialis</name>
    <name type="common">Dinoflagellate</name>
    <dbReference type="NCBI Taxonomy" id="89957"/>
    <lineage>
        <taxon>Eukaryota</taxon>
        <taxon>Sar</taxon>
        <taxon>Alveolata</taxon>
        <taxon>Dinophyceae</taxon>
        <taxon>Suessiales</taxon>
        <taxon>Suessiaceae</taxon>
        <taxon>Polarella</taxon>
    </lineage>
</organism>
<feature type="non-terminal residue" evidence="2">
    <location>
        <position position="1"/>
    </location>
</feature>
<evidence type="ECO:0000256" key="1">
    <source>
        <dbReference type="SAM" id="MobiDB-lite"/>
    </source>
</evidence>
<evidence type="ECO:0000313" key="2">
    <source>
        <dbReference type="EMBL" id="CAE8634686.1"/>
    </source>
</evidence>
<reference evidence="2" key="1">
    <citation type="submission" date="2021-02" db="EMBL/GenBank/DDBJ databases">
        <authorList>
            <person name="Dougan E. K."/>
            <person name="Rhodes N."/>
            <person name="Thang M."/>
            <person name="Chan C."/>
        </authorList>
    </citation>
    <scope>NUCLEOTIDE SEQUENCE</scope>
</reference>
<name>A0A813HA31_POLGL</name>
<dbReference type="Proteomes" id="UP000626109">
    <property type="component" value="Unassembled WGS sequence"/>
</dbReference>
<evidence type="ECO:0000313" key="3">
    <source>
        <dbReference type="Proteomes" id="UP000626109"/>
    </source>
</evidence>
<gene>
    <name evidence="2" type="ORF">PGLA2088_LOCUS1467</name>
</gene>
<dbReference type="AlphaFoldDB" id="A0A813HA31"/>
<feature type="non-terminal residue" evidence="2">
    <location>
        <position position="119"/>
    </location>
</feature>